<dbReference type="EMBL" id="AAWS01000055">
    <property type="protein sequence ID" value="EAY25078.1"/>
    <property type="molecule type" value="Genomic_DNA"/>
</dbReference>
<feature type="transmembrane region" description="Helical" evidence="4">
    <location>
        <begin position="56"/>
        <end position="75"/>
    </location>
</feature>
<dbReference type="Proteomes" id="UP000004095">
    <property type="component" value="Unassembled WGS sequence"/>
</dbReference>
<keyword evidence="4" id="KW-0812">Transmembrane</keyword>
<dbReference type="InterPro" id="IPR001611">
    <property type="entry name" value="Leu-rich_rpt"/>
</dbReference>
<feature type="compositionally biased region" description="Low complexity" evidence="3">
    <location>
        <begin position="1"/>
        <end position="20"/>
    </location>
</feature>
<dbReference type="InterPro" id="IPR003591">
    <property type="entry name" value="Leu-rich_rpt_typical-subtyp"/>
</dbReference>
<dbReference type="OrthoDB" id="922532at2"/>
<keyword evidence="4" id="KW-1133">Transmembrane helix</keyword>
<dbReference type="InterPro" id="IPR050216">
    <property type="entry name" value="LRR_domain-containing"/>
</dbReference>
<accession>A1ZWZ8</accession>
<proteinExistence type="predicted"/>
<dbReference type="InterPro" id="IPR011990">
    <property type="entry name" value="TPR-like_helical_dom_sf"/>
</dbReference>
<gene>
    <name evidence="5" type="ORF">M23134_06066</name>
</gene>
<comment type="caution">
    <text evidence="5">The sequence shown here is derived from an EMBL/GenBank/DDBJ whole genome shotgun (WGS) entry which is preliminary data.</text>
</comment>
<dbReference type="InterPro" id="IPR032675">
    <property type="entry name" value="LRR_dom_sf"/>
</dbReference>
<evidence type="ECO:0000256" key="4">
    <source>
        <dbReference type="SAM" id="Phobius"/>
    </source>
</evidence>
<evidence type="ECO:0000256" key="1">
    <source>
        <dbReference type="ARBA" id="ARBA00022614"/>
    </source>
</evidence>
<dbReference type="RefSeq" id="WP_002703533.1">
    <property type="nucleotide sequence ID" value="NZ_AAWS01000055.1"/>
</dbReference>
<keyword evidence="6" id="KW-1185">Reference proteome</keyword>
<feature type="region of interest" description="Disordered" evidence="3">
    <location>
        <begin position="1"/>
        <end position="22"/>
    </location>
</feature>
<reference evidence="5 6" key="1">
    <citation type="submission" date="2007-01" db="EMBL/GenBank/DDBJ databases">
        <authorList>
            <person name="Haygood M."/>
            <person name="Podell S."/>
            <person name="Anderson C."/>
            <person name="Hopkinson B."/>
            <person name="Roe K."/>
            <person name="Barbeau K."/>
            <person name="Gaasterland T."/>
            <person name="Ferriera S."/>
            <person name="Johnson J."/>
            <person name="Kravitz S."/>
            <person name="Beeson K."/>
            <person name="Sutton G."/>
            <person name="Rogers Y.-H."/>
            <person name="Friedman R."/>
            <person name="Frazier M."/>
            <person name="Venter J.C."/>
        </authorList>
    </citation>
    <scope>NUCLEOTIDE SEQUENCE [LARGE SCALE GENOMIC DNA]</scope>
    <source>
        <strain evidence="5 6">ATCC 23134</strain>
    </source>
</reference>
<keyword evidence="1" id="KW-0433">Leucine-rich repeat</keyword>
<dbReference type="Pfam" id="PF13855">
    <property type="entry name" value="LRR_8"/>
    <property type="match status" value="2"/>
</dbReference>
<name>A1ZWZ8_MICM2</name>
<dbReference type="SMART" id="SM00369">
    <property type="entry name" value="LRR_TYP"/>
    <property type="match status" value="3"/>
</dbReference>
<dbReference type="Gene3D" id="3.80.10.10">
    <property type="entry name" value="Ribonuclease Inhibitor"/>
    <property type="match status" value="1"/>
</dbReference>
<evidence type="ECO:0000256" key="2">
    <source>
        <dbReference type="ARBA" id="ARBA00022737"/>
    </source>
</evidence>
<evidence type="ECO:0000256" key="3">
    <source>
        <dbReference type="SAM" id="MobiDB-lite"/>
    </source>
</evidence>
<dbReference type="eggNOG" id="COG4886">
    <property type="taxonomic scope" value="Bacteria"/>
</dbReference>
<dbReference type="AlphaFoldDB" id="A1ZWZ8"/>
<sequence length="506" mass="56998">MSTYTNNPNPEQNNGNTHNQGKVKTQLNHNQVSGNVNIENTQKDQVKGNKVIINNIKLGGFVGMIGVLVVSWYAIQFSGKSGKKTMQQALPKSSIVQVPCKPQTTAFRVDVAHFNPKRPSFAVKLVSKIKQGVPLAYQNKVAVEKYNDYFFNKAKPALEVDKLIAKTCQYRGLVVYGDRNAQSGEESLTCWIEVVNVKKQITHQLEEPPASFKFSIPNHAHYVSYFISGLIKYYLHLNDEAQKDFGHFLKQIKSSPNTGNHRAIAYCKIYLGKIAIEKGDRANALRLFQEAHQLYQSDFNGKNILALSKAILANKQMLEYESEAEGDDDDKLAALNSTPIAVAQNNPRSALPIALTNPDSVIKLDLRNRGLTKVPSSITRLSHLARLYFTRNRLTTLPASLAQLKKLTHLFCRYNSFEVFPEVLTQMAQLKYLYLKSNRLKSIPADIKKMTGLVSLHLQNNQISKLPPEIAQLKKLKWLYLKGNPISTKERALITSWLPDCKVIFE</sequence>
<evidence type="ECO:0000313" key="5">
    <source>
        <dbReference type="EMBL" id="EAY25078.1"/>
    </source>
</evidence>
<organism evidence="5 6">
    <name type="scientific">Microscilla marina ATCC 23134</name>
    <dbReference type="NCBI Taxonomy" id="313606"/>
    <lineage>
        <taxon>Bacteria</taxon>
        <taxon>Pseudomonadati</taxon>
        <taxon>Bacteroidota</taxon>
        <taxon>Cytophagia</taxon>
        <taxon>Cytophagales</taxon>
        <taxon>Microscillaceae</taxon>
        <taxon>Microscilla</taxon>
    </lineage>
</organism>
<dbReference type="SUPFAM" id="SSF48452">
    <property type="entry name" value="TPR-like"/>
    <property type="match status" value="1"/>
</dbReference>
<dbReference type="PROSITE" id="PS51450">
    <property type="entry name" value="LRR"/>
    <property type="match status" value="2"/>
</dbReference>
<keyword evidence="4" id="KW-0472">Membrane</keyword>
<dbReference type="PANTHER" id="PTHR48051:SF54">
    <property type="entry name" value="LEUCINE-RICH REPEAT-CONTAINING PROTEIN"/>
    <property type="match status" value="1"/>
</dbReference>
<dbReference type="GO" id="GO:0005737">
    <property type="term" value="C:cytoplasm"/>
    <property type="evidence" value="ECO:0007669"/>
    <property type="project" value="TreeGrafter"/>
</dbReference>
<dbReference type="PANTHER" id="PTHR48051">
    <property type="match status" value="1"/>
</dbReference>
<keyword evidence="2" id="KW-0677">Repeat</keyword>
<evidence type="ECO:0000313" key="6">
    <source>
        <dbReference type="Proteomes" id="UP000004095"/>
    </source>
</evidence>
<dbReference type="SUPFAM" id="SSF52058">
    <property type="entry name" value="L domain-like"/>
    <property type="match status" value="1"/>
</dbReference>
<protein>
    <submittedName>
        <fullName evidence="5">Leucine Rich Repeat domain protein</fullName>
    </submittedName>
</protein>